<organism evidence="2 3">
    <name type="scientific">Flavobacterium limi</name>
    <dbReference type="NCBI Taxonomy" id="2045105"/>
    <lineage>
        <taxon>Bacteria</taxon>
        <taxon>Pseudomonadati</taxon>
        <taxon>Bacteroidota</taxon>
        <taxon>Flavobacteriia</taxon>
        <taxon>Flavobacteriales</taxon>
        <taxon>Flavobacteriaceae</taxon>
        <taxon>Flavobacterium</taxon>
    </lineage>
</organism>
<name>A0ABQ1TTH0_9FLAO</name>
<proteinExistence type="predicted"/>
<dbReference type="PROSITE" id="PS50075">
    <property type="entry name" value="CARRIER"/>
    <property type="match status" value="1"/>
</dbReference>
<feature type="domain" description="Carrier" evidence="1">
    <location>
        <begin position="3"/>
        <end position="74"/>
    </location>
</feature>
<dbReference type="Proteomes" id="UP000655016">
    <property type="component" value="Unassembled WGS sequence"/>
</dbReference>
<dbReference type="Gene3D" id="1.10.1200.10">
    <property type="entry name" value="ACP-like"/>
    <property type="match status" value="1"/>
</dbReference>
<keyword evidence="3" id="KW-1185">Reference proteome</keyword>
<dbReference type="Pfam" id="PF00550">
    <property type="entry name" value="PP-binding"/>
    <property type="match status" value="1"/>
</dbReference>
<reference evidence="3" key="1">
    <citation type="journal article" date="2019" name="Int. J. Syst. Evol. Microbiol.">
        <title>The Global Catalogue of Microorganisms (GCM) 10K type strain sequencing project: providing services to taxonomists for standard genome sequencing and annotation.</title>
        <authorList>
            <consortium name="The Broad Institute Genomics Platform"/>
            <consortium name="The Broad Institute Genome Sequencing Center for Infectious Disease"/>
            <person name="Wu L."/>
            <person name="Ma J."/>
        </authorList>
    </citation>
    <scope>NUCLEOTIDE SEQUENCE [LARGE SCALE GENOMIC DNA]</scope>
    <source>
        <strain evidence="3">CGMCC 1.16060</strain>
    </source>
</reference>
<dbReference type="RefSeq" id="WP_163391686.1">
    <property type="nucleotide sequence ID" value="NZ_BMKP01000001.1"/>
</dbReference>
<sequence>MKPTIEDLMKVLAENIEGIELDKITPETNIKDLDGWNSMNALLIMALMETEFDTSVKVDQLKNCNSIKELYSFI</sequence>
<accession>A0ABQ1TTH0</accession>
<evidence type="ECO:0000313" key="2">
    <source>
        <dbReference type="EMBL" id="GGF01214.1"/>
    </source>
</evidence>
<protein>
    <recommendedName>
        <fullName evidence="1">Carrier domain-containing protein</fullName>
    </recommendedName>
</protein>
<gene>
    <name evidence="2" type="ORF">GCM10011518_08310</name>
</gene>
<evidence type="ECO:0000259" key="1">
    <source>
        <dbReference type="PROSITE" id="PS50075"/>
    </source>
</evidence>
<dbReference type="SUPFAM" id="SSF47336">
    <property type="entry name" value="ACP-like"/>
    <property type="match status" value="1"/>
</dbReference>
<dbReference type="InterPro" id="IPR009081">
    <property type="entry name" value="PP-bd_ACP"/>
</dbReference>
<dbReference type="InterPro" id="IPR036736">
    <property type="entry name" value="ACP-like_sf"/>
</dbReference>
<evidence type="ECO:0000313" key="3">
    <source>
        <dbReference type="Proteomes" id="UP000655016"/>
    </source>
</evidence>
<dbReference type="EMBL" id="BMKP01000001">
    <property type="protein sequence ID" value="GGF01214.1"/>
    <property type="molecule type" value="Genomic_DNA"/>
</dbReference>
<comment type="caution">
    <text evidence="2">The sequence shown here is derived from an EMBL/GenBank/DDBJ whole genome shotgun (WGS) entry which is preliminary data.</text>
</comment>